<comment type="caution">
    <text evidence="1">The sequence shown here is derived from an EMBL/GenBank/DDBJ whole genome shotgun (WGS) entry which is preliminary data.</text>
</comment>
<sequence length="91" mass="10291">MAQMLIIHANHRHSPAALSQLRETGLPDSLSHMRRLRSARPALGRIATACRATIEASIMRRYIADFGVRRARPNQDHLRLPPSGQISERMK</sequence>
<accession>A0A8T9ALF0</accession>
<dbReference type="Proteomes" id="UP000235507">
    <property type="component" value="Unassembled WGS sequence"/>
</dbReference>
<gene>
    <name evidence="1" type="ORF">C1D09_022450</name>
</gene>
<keyword evidence="2" id="KW-1185">Reference proteome</keyword>
<dbReference type="AlphaFoldDB" id="A0A8T9ALF0"/>
<dbReference type="EMBL" id="PNOT02000253">
    <property type="protein sequence ID" value="TSE05449.1"/>
    <property type="molecule type" value="Genomic_DNA"/>
</dbReference>
<evidence type="ECO:0000313" key="2">
    <source>
        <dbReference type="Proteomes" id="UP000235507"/>
    </source>
</evidence>
<evidence type="ECO:0000313" key="1">
    <source>
        <dbReference type="EMBL" id="TSE05449.1"/>
    </source>
</evidence>
<name>A0A8T9ALF0_9HYPH</name>
<dbReference type="RefSeq" id="WP_143976353.1">
    <property type="nucleotide sequence ID" value="NZ_PNOT02000253.1"/>
</dbReference>
<reference evidence="1" key="1">
    <citation type="submission" date="2019-07" db="EMBL/GenBank/DDBJ databases">
        <title>Mesorhizobum intechiensis sp. nov. isolated from nodules of Lotus tenuis growing in lowlands of the Flooding Pampa, Argentina.</title>
        <authorList>
            <person name="Estrella M.J."/>
            <person name="Torres Tejerizo G.A."/>
            <person name="Cumpa Velazquez L.M."/>
            <person name="Fontana F."/>
            <person name="Hansen L."/>
            <person name="Pistorio M."/>
            <person name="Sannazzaro A.I."/>
        </authorList>
    </citation>
    <scope>NUCLEOTIDE SEQUENCE</scope>
    <source>
        <strain evidence="1">BD68</strain>
    </source>
</reference>
<organism evidence="1 2">
    <name type="scientific">Mesorhizobium intechi</name>
    <dbReference type="NCBI Taxonomy" id="537601"/>
    <lineage>
        <taxon>Bacteria</taxon>
        <taxon>Pseudomonadati</taxon>
        <taxon>Pseudomonadota</taxon>
        <taxon>Alphaproteobacteria</taxon>
        <taxon>Hyphomicrobiales</taxon>
        <taxon>Phyllobacteriaceae</taxon>
        <taxon>Mesorhizobium</taxon>
    </lineage>
</organism>
<proteinExistence type="predicted"/>
<dbReference type="OrthoDB" id="8109453at2"/>
<protein>
    <submittedName>
        <fullName evidence="1">Uncharacterized protein</fullName>
    </submittedName>
</protein>